<evidence type="ECO:0000313" key="2">
    <source>
        <dbReference type="Proteomes" id="UP000244336"/>
    </source>
</evidence>
<dbReference type="AlphaFoldDB" id="A0A2T7E1M0"/>
<reference evidence="1 2" key="1">
    <citation type="submission" date="2018-04" db="EMBL/GenBank/DDBJ databases">
        <title>WGS assembly of Panicum hallii var. hallii HAL2.</title>
        <authorList>
            <person name="Lovell J."/>
            <person name="Jenkins J."/>
            <person name="Lowry D."/>
            <person name="Mamidi S."/>
            <person name="Sreedasyam A."/>
            <person name="Weng X."/>
            <person name="Barry K."/>
            <person name="Bonette J."/>
            <person name="Campitelli B."/>
            <person name="Daum C."/>
            <person name="Gordon S."/>
            <person name="Gould B."/>
            <person name="Lipzen A."/>
            <person name="MacQueen A."/>
            <person name="Palacio-Mejia J."/>
            <person name="Plott C."/>
            <person name="Shakirov E."/>
            <person name="Shu S."/>
            <person name="Yoshinaga Y."/>
            <person name="Zane M."/>
            <person name="Rokhsar D."/>
            <person name="Grimwood J."/>
            <person name="Schmutz J."/>
            <person name="Juenger T."/>
        </authorList>
    </citation>
    <scope>NUCLEOTIDE SEQUENCE [LARGE SCALE GENOMIC DNA]</scope>
    <source>
        <strain evidence="2">cv. HAL2</strain>
    </source>
</reference>
<dbReference type="EMBL" id="CM009752">
    <property type="protein sequence ID" value="PUZ61745.1"/>
    <property type="molecule type" value="Genomic_DNA"/>
</dbReference>
<organism evidence="1 2">
    <name type="scientific">Panicum hallii var. hallii</name>
    <dbReference type="NCBI Taxonomy" id="1504633"/>
    <lineage>
        <taxon>Eukaryota</taxon>
        <taxon>Viridiplantae</taxon>
        <taxon>Streptophyta</taxon>
        <taxon>Embryophyta</taxon>
        <taxon>Tracheophyta</taxon>
        <taxon>Spermatophyta</taxon>
        <taxon>Magnoliopsida</taxon>
        <taxon>Liliopsida</taxon>
        <taxon>Poales</taxon>
        <taxon>Poaceae</taxon>
        <taxon>PACMAD clade</taxon>
        <taxon>Panicoideae</taxon>
        <taxon>Panicodae</taxon>
        <taxon>Paniceae</taxon>
        <taxon>Panicinae</taxon>
        <taxon>Panicum</taxon>
        <taxon>Panicum sect. Panicum</taxon>
    </lineage>
</organism>
<sequence length="55" mass="6029">MRFFFLSFSGSFCNAVMLGRGVQHLGRTPTCLSAAPPPHLSPLACELHHHPYPPP</sequence>
<dbReference type="Gramene" id="PUZ61745">
    <property type="protein sequence ID" value="PUZ61745"/>
    <property type="gene ID" value="GQ55_4G302100"/>
</dbReference>
<evidence type="ECO:0000313" key="1">
    <source>
        <dbReference type="EMBL" id="PUZ61745.1"/>
    </source>
</evidence>
<accession>A0A2T7E1M0</accession>
<gene>
    <name evidence="1" type="ORF">GQ55_4G302100</name>
</gene>
<protein>
    <submittedName>
        <fullName evidence="1">Uncharacterized protein</fullName>
    </submittedName>
</protein>
<proteinExistence type="predicted"/>
<name>A0A2T7E1M0_9POAL</name>
<keyword evidence="2" id="KW-1185">Reference proteome</keyword>
<dbReference type="Proteomes" id="UP000244336">
    <property type="component" value="Chromosome 4"/>
</dbReference>